<dbReference type="EMBL" id="CP132508">
    <property type="protein sequence ID" value="WPD19966.1"/>
    <property type="molecule type" value="Genomic_DNA"/>
</dbReference>
<evidence type="ECO:0000256" key="3">
    <source>
        <dbReference type="ARBA" id="ARBA00014376"/>
    </source>
</evidence>
<comment type="function">
    <text evidence="5 6">Structural component of flagellum, the bacterial motility apparatus. Part of the rod structure of flagellar basal body.</text>
</comment>
<sequence length="148" mass="15858">MWGAIDDRLAAALEVLALRQRLLAQNVANAETPGYKRYDVAFDRALALALEASGRGAGRADGLQAAGRGPLPLAATHPAHQPGRGPVGALWQAVYRETGTALRNDGNNVDLDAEMARLAETGLHYQALIRQLSDRIALLRTVIAEGRR</sequence>
<accession>A0ABZ0QR80</accession>
<evidence type="ECO:0000256" key="1">
    <source>
        <dbReference type="ARBA" id="ARBA00004117"/>
    </source>
</evidence>
<comment type="subcellular location">
    <subcellularLocation>
        <location evidence="1 6">Bacterial flagellum basal body</location>
    </subcellularLocation>
</comment>
<dbReference type="RefSeq" id="WP_318751386.1">
    <property type="nucleotide sequence ID" value="NZ_CP132508.1"/>
</dbReference>
<protein>
    <recommendedName>
        <fullName evidence="3 6">Flagellar basal body rod protein FlgB</fullName>
    </recommendedName>
</protein>
<dbReference type="NCBIfam" id="TIGR01396">
    <property type="entry name" value="FlgB"/>
    <property type="match status" value="1"/>
</dbReference>
<proteinExistence type="inferred from homology"/>
<evidence type="ECO:0000256" key="6">
    <source>
        <dbReference type="PIRNR" id="PIRNR002889"/>
    </source>
</evidence>
<evidence type="ECO:0000313" key="8">
    <source>
        <dbReference type="Proteomes" id="UP001304683"/>
    </source>
</evidence>
<evidence type="ECO:0000256" key="5">
    <source>
        <dbReference type="ARBA" id="ARBA00024934"/>
    </source>
</evidence>
<keyword evidence="7" id="KW-0969">Cilium</keyword>
<keyword evidence="4 6" id="KW-0975">Bacterial flagellum</keyword>
<name>A0ABZ0QR80_9FIRM</name>
<keyword evidence="8" id="KW-1185">Reference proteome</keyword>
<evidence type="ECO:0000256" key="2">
    <source>
        <dbReference type="ARBA" id="ARBA00009677"/>
    </source>
</evidence>
<dbReference type="InterPro" id="IPR006300">
    <property type="entry name" value="FlgB"/>
</dbReference>
<comment type="subunit">
    <text evidence="6">The basal body constitutes a major portion of the flagellar organelle and consists of a number of rings mounted on a central rod.</text>
</comment>
<keyword evidence="7" id="KW-0966">Cell projection</keyword>
<reference evidence="7 8" key="1">
    <citation type="submission" date="2023-08" db="EMBL/GenBank/DDBJ databases">
        <title>Genome sequence of Thermaerobacter compostii strain Ins1, a spore-forming filamentous bacterium isolated from a deep geothermal reservoir.</title>
        <authorList>
            <person name="Bregnard D."/>
            <person name="Gonzalez D."/>
            <person name="Junier P."/>
        </authorList>
    </citation>
    <scope>NUCLEOTIDE SEQUENCE [LARGE SCALE GENOMIC DNA]</scope>
    <source>
        <strain evidence="7 8">Ins1</strain>
    </source>
</reference>
<organism evidence="7 8">
    <name type="scientific">Thermaerobacter composti</name>
    <dbReference type="NCBI Taxonomy" id="554949"/>
    <lineage>
        <taxon>Bacteria</taxon>
        <taxon>Bacillati</taxon>
        <taxon>Bacillota</taxon>
        <taxon>Clostridia</taxon>
        <taxon>Eubacteriales</taxon>
        <taxon>Clostridiales Family XVII. Incertae Sedis</taxon>
        <taxon>Thermaerobacter</taxon>
    </lineage>
</organism>
<gene>
    <name evidence="7" type="primary">flgB</name>
    <name evidence="7" type="ORF">Q5761_04785</name>
</gene>
<evidence type="ECO:0000313" key="7">
    <source>
        <dbReference type="EMBL" id="WPD19966.1"/>
    </source>
</evidence>
<dbReference type="PIRSF" id="PIRSF002889">
    <property type="entry name" value="Rod_FlgB"/>
    <property type="match status" value="1"/>
</dbReference>
<evidence type="ECO:0000256" key="4">
    <source>
        <dbReference type="ARBA" id="ARBA00023143"/>
    </source>
</evidence>
<dbReference type="Proteomes" id="UP001304683">
    <property type="component" value="Chromosome"/>
</dbReference>
<comment type="similarity">
    <text evidence="2 6">Belongs to the flagella basal body rod proteins family.</text>
</comment>
<keyword evidence="7" id="KW-0282">Flagellum</keyword>